<proteinExistence type="predicted"/>
<evidence type="ECO:0000313" key="1">
    <source>
        <dbReference type="EMBL" id="TMS19032.1"/>
    </source>
</evidence>
<organism evidence="1 2">
    <name type="scientific">Larimichthys crocea</name>
    <name type="common">Large yellow croaker</name>
    <name type="synonym">Pseudosciaena crocea</name>
    <dbReference type="NCBI Taxonomy" id="215358"/>
    <lineage>
        <taxon>Eukaryota</taxon>
        <taxon>Metazoa</taxon>
        <taxon>Chordata</taxon>
        <taxon>Craniata</taxon>
        <taxon>Vertebrata</taxon>
        <taxon>Euteleostomi</taxon>
        <taxon>Actinopterygii</taxon>
        <taxon>Neopterygii</taxon>
        <taxon>Teleostei</taxon>
        <taxon>Neoteleostei</taxon>
        <taxon>Acanthomorphata</taxon>
        <taxon>Eupercaria</taxon>
        <taxon>Sciaenidae</taxon>
        <taxon>Larimichthys</taxon>
    </lineage>
</organism>
<protein>
    <submittedName>
        <fullName evidence="1">Uncharacterized protein</fullName>
    </submittedName>
</protein>
<keyword evidence="2" id="KW-1185">Reference proteome</keyword>
<evidence type="ECO:0000313" key="2">
    <source>
        <dbReference type="Proteomes" id="UP000793456"/>
    </source>
</evidence>
<comment type="caution">
    <text evidence="1">The sequence shown here is derived from an EMBL/GenBank/DDBJ whole genome shotgun (WGS) entry which is preliminary data.</text>
</comment>
<dbReference type="Proteomes" id="UP000793456">
    <property type="component" value="Chromosome V"/>
</dbReference>
<dbReference type="EMBL" id="CM011678">
    <property type="protein sequence ID" value="TMS19032.1"/>
    <property type="molecule type" value="Genomic_DNA"/>
</dbReference>
<accession>A0ACD3RI63</accession>
<sequence>MPQDGELSLPLVRSLDSRIPVNALFCNRSSRVVRPLWIDYRGEPKPYPNIHPATSSQMNTFAGHPWMFRDADTNEPLRANCKEMFLPKPVEGGNTTFCYYHLTSSQPQGSCSSGDSPSGAARRLQEVGNRAISSRRSGRRAQRVERSTPHKPESSAASAGEAPRPGGMKHEAWWIMVTH</sequence>
<name>A0ACD3RI63_LARCR</name>
<reference evidence="1" key="1">
    <citation type="submission" date="2018-11" db="EMBL/GenBank/DDBJ databases">
        <title>The sequence and de novo assembly of Larimichthys crocea genome using PacBio and Hi-C technologies.</title>
        <authorList>
            <person name="Xu P."/>
            <person name="Chen B."/>
            <person name="Zhou Z."/>
            <person name="Ke Q."/>
            <person name="Wu Y."/>
            <person name="Bai H."/>
            <person name="Pu F."/>
        </authorList>
    </citation>
    <scope>NUCLEOTIDE SEQUENCE</scope>
    <source>
        <tissue evidence="1">Muscle</tissue>
    </source>
</reference>
<gene>
    <name evidence="1" type="ORF">E3U43_003353</name>
</gene>